<evidence type="ECO:0000256" key="5">
    <source>
        <dbReference type="ARBA" id="ARBA00022970"/>
    </source>
</evidence>
<keyword evidence="7" id="KW-0472">Membrane</keyword>
<dbReference type="PANTHER" id="PTHR43869">
    <property type="entry name" value="GLYCINE BETAINE/PROLINE BETAINE TRANSPORT SYSTEM ATP-BINDING PROTEIN PROV"/>
    <property type="match status" value="1"/>
</dbReference>
<dbReference type="GO" id="GO:0006970">
    <property type="term" value="P:response to osmotic stress"/>
    <property type="evidence" value="ECO:0007669"/>
    <property type="project" value="UniProtKB-ARBA"/>
</dbReference>
<keyword evidence="3 7" id="KW-0547">Nucleotide-binding</keyword>
<dbReference type="SMART" id="SM00382">
    <property type="entry name" value="AAA"/>
    <property type="match status" value="1"/>
</dbReference>
<dbReference type="InterPro" id="IPR003593">
    <property type="entry name" value="AAA+_ATPase"/>
</dbReference>
<sequence>MTKPLIEITGLYKVFGRAPKSVMEQVKRGDSKDQVLAETGHTVGLKDINLNINQGEIFVIMGLSGSGKSTLIRHFNRLIDPTEGKIMVEGIDVMQLSNQELEEFRRHKMSMVFQRFGLLPHRTVIDNVSYGLEIQGIEKTERYQRAQNWLDTVGLKGYEKQYPAQLSGGQQQRVGLARALATDAEILLMDEAFSALDPLIRSEMQDQLIELQEKLHKTIIFITHDLDEALRIGDRIAILKDGVLVQQGTPDEILLTPADDYVEAFVKDVNRARALTVETVMQPPALRITASTLEEALLQMKKSKHDYGYHVTEDGYQGLVTQESLIDAVQDPDSDDWCEEMYESVPVVSPDTAIEEVLTETISSDYSLPVVDEEGNLQGELERSAVAEIFSESNGDDSNPAQEDPDTPKDPNDPKLDKVS</sequence>
<feature type="domain" description="ABC transporter" evidence="9">
    <location>
        <begin position="26"/>
        <end position="266"/>
    </location>
</feature>
<accession>A0A1Q9HQ51</accession>
<dbReference type="RefSeq" id="WP_075705583.1">
    <property type="nucleotide sequence ID" value="NZ_MJMJ01000001.1"/>
</dbReference>
<dbReference type="Gene3D" id="3.10.580.10">
    <property type="entry name" value="CBS-domain"/>
    <property type="match status" value="1"/>
</dbReference>
<dbReference type="InterPro" id="IPR017871">
    <property type="entry name" value="ABC_transporter-like_CS"/>
</dbReference>
<keyword evidence="2 7" id="KW-0813">Transport</keyword>
<name>A0A1Q9HQ51_9VIBR</name>
<dbReference type="PANTHER" id="PTHR43869:SF1">
    <property type="entry name" value="GLYCINE BETAINE_PROLINE BETAINE TRANSPORT SYSTEM ATP-BINDING PROTEIN PROV"/>
    <property type="match status" value="1"/>
</dbReference>
<evidence type="ECO:0000256" key="1">
    <source>
        <dbReference type="ARBA" id="ARBA00005417"/>
    </source>
</evidence>
<dbReference type="GO" id="GO:0016887">
    <property type="term" value="F:ATP hydrolysis activity"/>
    <property type="evidence" value="ECO:0007669"/>
    <property type="project" value="UniProtKB-UniRule"/>
</dbReference>
<evidence type="ECO:0000256" key="3">
    <source>
        <dbReference type="ARBA" id="ARBA00022741"/>
    </source>
</evidence>
<keyword evidence="4 7" id="KW-0067">ATP-binding</keyword>
<dbReference type="InterPro" id="IPR000644">
    <property type="entry name" value="CBS_dom"/>
</dbReference>
<dbReference type="SUPFAM" id="SSF52540">
    <property type="entry name" value="P-loop containing nucleoside triphosphate hydrolases"/>
    <property type="match status" value="1"/>
</dbReference>
<feature type="compositionally biased region" description="Basic and acidic residues" evidence="8">
    <location>
        <begin position="406"/>
        <end position="420"/>
    </location>
</feature>
<dbReference type="AlphaFoldDB" id="A0A1Q9HQ51"/>
<evidence type="ECO:0000313" key="11">
    <source>
        <dbReference type="EMBL" id="OLQ93004.1"/>
    </source>
</evidence>
<dbReference type="NCBIfam" id="TIGR01186">
    <property type="entry name" value="proV"/>
    <property type="match status" value="1"/>
</dbReference>
<dbReference type="GO" id="GO:0015418">
    <property type="term" value="F:ABC-type quaternary ammonium compound transporting activity"/>
    <property type="evidence" value="ECO:0007669"/>
    <property type="project" value="UniProtKB-EC"/>
</dbReference>
<dbReference type="PROSITE" id="PS00211">
    <property type="entry name" value="ABC_TRANSPORTER_1"/>
    <property type="match status" value="1"/>
</dbReference>
<comment type="similarity">
    <text evidence="1 7">Belongs to the ABC transporter superfamily.</text>
</comment>
<keyword evidence="7" id="KW-0997">Cell inner membrane</keyword>
<dbReference type="InterPro" id="IPR003439">
    <property type="entry name" value="ABC_transporter-like_ATP-bd"/>
</dbReference>
<dbReference type="EC" id="7.6.2.9" evidence="7"/>
<dbReference type="InterPro" id="IPR051921">
    <property type="entry name" value="ABC_osmolyte_uptake_ATP-bind"/>
</dbReference>
<gene>
    <name evidence="11" type="ORF">BIY22_00490</name>
</gene>
<dbReference type="InterPro" id="IPR046342">
    <property type="entry name" value="CBS_dom_sf"/>
</dbReference>
<evidence type="ECO:0000256" key="7">
    <source>
        <dbReference type="RuleBase" id="RU369116"/>
    </source>
</evidence>
<keyword evidence="5" id="KW-0029">Amino-acid transport</keyword>
<keyword evidence="7" id="KW-1003">Cell membrane</keyword>
<comment type="subcellular location">
    <subcellularLocation>
        <location evidence="7">Cell inner membrane</location>
        <topology evidence="7">Peripheral membrane protein</topology>
    </subcellularLocation>
</comment>
<evidence type="ECO:0000256" key="2">
    <source>
        <dbReference type="ARBA" id="ARBA00022448"/>
    </source>
</evidence>
<dbReference type="GO" id="GO:0005886">
    <property type="term" value="C:plasma membrane"/>
    <property type="evidence" value="ECO:0007669"/>
    <property type="project" value="UniProtKB-SubCell"/>
</dbReference>
<dbReference type="Proteomes" id="UP000186313">
    <property type="component" value="Unassembled WGS sequence"/>
</dbReference>
<dbReference type="GO" id="GO:0031460">
    <property type="term" value="P:glycine betaine transport"/>
    <property type="evidence" value="ECO:0007669"/>
    <property type="project" value="InterPro"/>
</dbReference>
<dbReference type="EMBL" id="MJMJ01000001">
    <property type="protein sequence ID" value="OLQ93004.1"/>
    <property type="molecule type" value="Genomic_DNA"/>
</dbReference>
<evidence type="ECO:0000256" key="8">
    <source>
        <dbReference type="SAM" id="MobiDB-lite"/>
    </source>
</evidence>
<feature type="region of interest" description="Disordered" evidence="8">
    <location>
        <begin position="390"/>
        <end position="420"/>
    </location>
</feature>
<comment type="subunit">
    <text evidence="7">The complex is probably composed of two ATP-binding proteins, two transmembrane proteins and a solute-binding protein.</text>
</comment>
<keyword evidence="6" id="KW-0129">CBS domain</keyword>
<dbReference type="Gene3D" id="3.40.50.300">
    <property type="entry name" value="P-loop containing nucleotide triphosphate hydrolases"/>
    <property type="match status" value="1"/>
</dbReference>
<proteinExistence type="inferred from homology"/>
<dbReference type="SUPFAM" id="SSF54631">
    <property type="entry name" value="CBS-domain pair"/>
    <property type="match status" value="1"/>
</dbReference>
<evidence type="ECO:0000313" key="12">
    <source>
        <dbReference type="Proteomes" id="UP000186313"/>
    </source>
</evidence>
<evidence type="ECO:0000256" key="4">
    <source>
        <dbReference type="ARBA" id="ARBA00022840"/>
    </source>
</evidence>
<evidence type="ECO:0000259" key="10">
    <source>
        <dbReference type="PROSITE" id="PS51371"/>
    </source>
</evidence>
<dbReference type="GO" id="GO:0006865">
    <property type="term" value="P:amino acid transport"/>
    <property type="evidence" value="ECO:0007669"/>
    <property type="project" value="UniProtKB-UniRule"/>
</dbReference>
<dbReference type="GO" id="GO:0005524">
    <property type="term" value="F:ATP binding"/>
    <property type="evidence" value="ECO:0007669"/>
    <property type="project" value="UniProtKB-UniRule"/>
</dbReference>
<dbReference type="Pfam" id="PF00571">
    <property type="entry name" value="CBS"/>
    <property type="match status" value="2"/>
</dbReference>
<dbReference type="FunFam" id="3.40.50.300:FF:000201">
    <property type="entry name" value="Glycine betaine/L-proline ABC transporter ATP-binding protein"/>
    <property type="match status" value="1"/>
</dbReference>
<dbReference type="InterPro" id="IPR005892">
    <property type="entry name" value="Gly-betaine_transp_ATP-bd"/>
</dbReference>
<comment type="caution">
    <text evidence="11">The sequence shown here is derived from an EMBL/GenBank/DDBJ whole genome shotgun (WGS) entry which is preliminary data.</text>
</comment>
<dbReference type="PROSITE" id="PS51371">
    <property type="entry name" value="CBS"/>
    <property type="match status" value="2"/>
</dbReference>
<feature type="domain" description="CBS" evidence="10">
    <location>
        <begin position="277"/>
        <end position="336"/>
    </location>
</feature>
<dbReference type="Pfam" id="PF00005">
    <property type="entry name" value="ABC_tran"/>
    <property type="match status" value="1"/>
</dbReference>
<feature type="domain" description="CBS" evidence="10">
    <location>
        <begin position="341"/>
        <end position="398"/>
    </location>
</feature>
<reference evidence="11 12" key="1">
    <citation type="submission" date="2016-09" db="EMBL/GenBank/DDBJ databases">
        <title>Genomic Taxonomy of the Vibrionaceae.</title>
        <authorList>
            <person name="Gonzalez-Castillo A."/>
            <person name="Gomez-Gil B."/>
            <person name="Enciso-Ibarra K."/>
        </authorList>
    </citation>
    <scope>NUCLEOTIDE SEQUENCE [LARGE SCALE GENOMIC DNA]</scope>
    <source>
        <strain evidence="11 12">CAIM 703</strain>
    </source>
</reference>
<evidence type="ECO:0000259" key="9">
    <source>
        <dbReference type="PROSITE" id="PS50893"/>
    </source>
</evidence>
<feature type="compositionally biased region" description="Polar residues" evidence="8">
    <location>
        <begin position="391"/>
        <end position="401"/>
    </location>
</feature>
<organism evidence="11 12">
    <name type="scientific">Vibrio panuliri</name>
    <dbReference type="NCBI Taxonomy" id="1381081"/>
    <lineage>
        <taxon>Bacteria</taxon>
        <taxon>Pseudomonadati</taxon>
        <taxon>Pseudomonadota</taxon>
        <taxon>Gammaproteobacteria</taxon>
        <taxon>Vibrionales</taxon>
        <taxon>Vibrionaceae</taxon>
        <taxon>Vibrio</taxon>
    </lineage>
</organism>
<dbReference type="STRING" id="1381081.BIY22_00490"/>
<comment type="catalytic activity">
    <reaction evidence="7">
        <text>a quaternary ammonium(out) + ATP + H2O = a quaternary ammonium(in) + ADP + phosphate + H(+)</text>
        <dbReference type="Rhea" id="RHEA:11036"/>
        <dbReference type="ChEBI" id="CHEBI:15377"/>
        <dbReference type="ChEBI" id="CHEBI:15378"/>
        <dbReference type="ChEBI" id="CHEBI:30616"/>
        <dbReference type="ChEBI" id="CHEBI:35267"/>
        <dbReference type="ChEBI" id="CHEBI:43474"/>
        <dbReference type="ChEBI" id="CHEBI:456216"/>
    </reaction>
</comment>
<dbReference type="PROSITE" id="PS50893">
    <property type="entry name" value="ABC_TRANSPORTER_2"/>
    <property type="match status" value="1"/>
</dbReference>
<protein>
    <recommendedName>
        <fullName evidence="7">Quaternary amine transport ATP-binding protein</fullName>
        <ecNumber evidence="7">7.6.2.9</ecNumber>
    </recommendedName>
</protein>
<dbReference type="CDD" id="cd03294">
    <property type="entry name" value="ABC_Pro_Gly_Betaine"/>
    <property type="match status" value="1"/>
</dbReference>
<evidence type="ECO:0000256" key="6">
    <source>
        <dbReference type="PROSITE-ProRule" id="PRU00703"/>
    </source>
</evidence>
<dbReference type="OrthoDB" id="9802264at2"/>
<dbReference type="InterPro" id="IPR027417">
    <property type="entry name" value="P-loop_NTPase"/>
</dbReference>